<dbReference type="EMBL" id="DTAU01000138">
    <property type="protein sequence ID" value="HFQ79485.1"/>
    <property type="molecule type" value="Genomic_DNA"/>
</dbReference>
<comment type="cofactor">
    <cofactor evidence="1">
        <name>Mg(2+)</name>
        <dbReference type="ChEBI" id="CHEBI:18420"/>
    </cofactor>
</comment>
<keyword evidence="7" id="KW-0288">FMN</keyword>
<keyword evidence="10" id="KW-0547">Nucleotide-binding</keyword>
<evidence type="ECO:0000256" key="10">
    <source>
        <dbReference type="ARBA" id="ARBA00022741"/>
    </source>
</evidence>
<dbReference type="EMBL" id="DTDH01000171">
    <property type="protein sequence ID" value="HGT99012.1"/>
    <property type="molecule type" value="Genomic_DNA"/>
</dbReference>
<evidence type="ECO:0000256" key="9">
    <source>
        <dbReference type="ARBA" id="ARBA00022723"/>
    </source>
</evidence>
<dbReference type="GO" id="GO:0008531">
    <property type="term" value="F:riboflavin kinase activity"/>
    <property type="evidence" value="ECO:0007669"/>
    <property type="project" value="InterPro"/>
</dbReference>
<evidence type="ECO:0000256" key="8">
    <source>
        <dbReference type="ARBA" id="ARBA00022679"/>
    </source>
</evidence>
<comment type="catalytic activity">
    <reaction evidence="16">
        <text>riboflavin + CTP = CDP + FMN + H(+)</text>
        <dbReference type="Rhea" id="RHEA:25021"/>
        <dbReference type="ChEBI" id="CHEBI:15378"/>
        <dbReference type="ChEBI" id="CHEBI:37563"/>
        <dbReference type="ChEBI" id="CHEBI:57986"/>
        <dbReference type="ChEBI" id="CHEBI:58069"/>
        <dbReference type="ChEBI" id="CHEBI:58210"/>
        <dbReference type="EC" id="2.7.1.161"/>
    </reaction>
</comment>
<dbReference type="GO" id="GO:0009398">
    <property type="term" value="P:FMN biosynthetic process"/>
    <property type="evidence" value="ECO:0007669"/>
    <property type="project" value="UniProtKB-UniPathway"/>
</dbReference>
<organism evidence="19">
    <name type="scientific">Ignisphaera aggregans</name>
    <dbReference type="NCBI Taxonomy" id="334771"/>
    <lineage>
        <taxon>Archaea</taxon>
        <taxon>Thermoproteota</taxon>
        <taxon>Thermoprotei</taxon>
        <taxon>Desulfurococcales</taxon>
        <taxon>Desulfurococcaceae</taxon>
        <taxon>Ignisphaera</taxon>
    </lineage>
</organism>
<protein>
    <recommendedName>
        <fullName evidence="5">Riboflavin kinase</fullName>
        <ecNumber evidence="4">2.7.1.161</ecNumber>
    </recommendedName>
    <alternativeName>
        <fullName evidence="14">CTP-dependent riboflavin kinase</fullName>
    </alternativeName>
    <alternativeName>
        <fullName evidence="15">CTP:riboflavin 5'-phosphotransferase</fullName>
    </alternativeName>
    <alternativeName>
        <fullName evidence="13">Flavokinase</fullName>
    </alternativeName>
</protein>
<keyword evidence="9" id="KW-0479">Metal-binding</keyword>
<dbReference type="EC" id="2.7.1.161" evidence="4"/>
<dbReference type="SUPFAM" id="SSF82114">
    <property type="entry name" value="Riboflavin kinase-like"/>
    <property type="match status" value="1"/>
</dbReference>
<evidence type="ECO:0000256" key="1">
    <source>
        <dbReference type="ARBA" id="ARBA00001946"/>
    </source>
</evidence>
<evidence type="ECO:0000256" key="13">
    <source>
        <dbReference type="ARBA" id="ARBA00029789"/>
    </source>
</evidence>
<dbReference type="Gene3D" id="2.40.30.30">
    <property type="entry name" value="Riboflavin kinase-like"/>
    <property type="match status" value="1"/>
</dbReference>
<comment type="caution">
    <text evidence="19">The sequence shown here is derived from an EMBL/GenBank/DDBJ whole genome shotgun (WGS) entry which is preliminary data.</text>
</comment>
<evidence type="ECO:0000256" key="11">
    <source>
        <dbReference type="ARBA" id="ARBA00022777"/>
    </source>
</evidence>
<evidence type="ECO:0000256" key="6">
    <source>
        <dbReference type="ARBA" id="ARBA00022630"/>
    </source>
</evidence>
<keyword evidence="12" id="KW-0460">Magnesium</keyword>
<proteinExistence type="inferred from homology"/>
<evidence type="ECO:0000256" key="3">
    <source>
        <dbReference type="ARBA" id="ARBA00006428"/>
    </source>
</evidence>
<evidence type="ECO:0000313" key="19">
    <source>
        <dbReference type="EMBL" id="HGT99012.1"/>
    </source>
</evidence>
<reference evidence="19" key="1">
    <citation type="journal article" date="2020" name="mSystems">
        <title>Genome- and Community-Level Interaction Insights into Carbon Utilization and Element Cycling Functions of Hydrothermarchaeota in Hydrothermal Sediment.</title>
        <authorList>
            <person name="Zhou Z."/>
            <person name="Liu Y."/>
            <person name="Xu W."/>
            <person name="Pan J."/>
            <person name="Luo Z.H."/>
            <person name="Li M."/>
        </authorList>
    </citation>
    <scope>NUCLEOTIDE SEQUENCE [LARGE SCALE GENOMIC DNA]</scope>
    <source>
        <strain evidence="18">SpSt-629</strain>
        <strain evidence="19">SpSt-688</strain>
    </source>
</reference>
<evidence type="ECO:0000256" key="14">
    <source>
        <dbReference type="ARBA" id="ARBA00030544"/>
    </source>
</evidence>
<name>A0A7J3MZL6_9CREN</name>
<evidence type="ECO:0000256" key="16">
    <source>
        <dbReference type="ARBA" id="ARBA00047857"/>
    </source>
</evidence>
<evidence type="ECO:0000256" key="4">
    <source>
        <dbReference type="ARBA" id="ARBA00011987"/>
    </source>
</evidence>
<accession>A0A7J3MZL6</accession>
<dbReference type="PANTHER" id="PTHR40706:SF1">
    <property type="entry name" value="RIBOFLAVIN KINASE"/>
    <property type="match status" value="1"/>
</dbReference>
<evidence type="ECO:0000256" key="2">
    <source>
        <dbReference type="ARBA" id="ARBA00005219"/>
    </source>
</evidence>
<dbReference type="InterPro" id="IPR023465">
    <property type="entry name" value="Riboflavin_kinase_dom_sf"/>
</dbReference>
<gene>
    <name evidence="18" type="ORF">ENT99_07320</name>
    <name evidence="19" type="ORF">ENU64_06245</name>
</gene>
<dbReference type="PANTHER" id="PTHR40706">
    <property type="entry name" value="RIBOFLAVIN KINASE"/>
    <property type="match status" value="1"/>
</dbReference>
<dbReference type="GO" id="GO:0009231">
    <property type="term" value="P:riboflavin biosynthetic process"/>
    <property type="evidence" value="ECO:0007669"/>
    <property type="project" value="InterPro"/>
</dbReference>
<dbReference type="AlphaFoldDB" id="A0A7J3MZL6"/>
<feature type="domain" description="Riboflavin kinase" evidence="17">
    <location>
        <begin position="17"/>
        <end position="134"/>
    </location>
</feature>
<keyword evidence="11" id="KW-0418">Kinase</keyword>
<sequence>MVEKPCDDSYIIIKGKVIDGLGEGARYVQLYSNNISRVLGIKPYPGTLNILVDREYTKIIELVFSVDKPMYTLPPPMEGFGKVYVWKAYIDCLQVYIVRPEITLYSSQVLEIISNVFLRKTLGKRSGDSIDIVVTHSGIAPCFCL</sequence>
<evidence type="ECO:0000256" key="12">
    <source>
        <dbReference type="ARBA" id="ARBA00022842"/>
    </source>
</evidence>
<evidence type="ECO:0000259" key="17">
    <source>
        <dbReference type="Pfam" id="PF01982"/>
    </source>
</evidence>
<dbReference type="InterPro" id="IPR039063">
    <property type="entry name" value="RibK_CTP-dep"/>
</dbReference>
<keyword evidence="8" id="KW-0808">Transferase</keyword>
<evidence type="ECO:0000256" key="7">
    <source>
        <dbReference type="ARBA" id="ARBA00022643"/>
    </source>
</evidence>
<dbReference type="GO" id="GO:0000166">
    <property type="term" value="F:nucleotide binding"/>
    <property type="evidence" value="ECO:0007669"/>
    <property type="project" value="UniProtKB-KW"/>
</dbReference>
<dbReference type="Pfam" id="PF01982">
    <property type="entry name" value="CTP-dep_RFKase"/>
    <property type="match status" value="1"/>
</dbReference>
<comment type="pathway">
    <text evidence="2">Cofactor biosynthesis; FMN biosynthesis; FMN from riboflavin (CTP route): step 1/1.</text>
</comment>
<dbReference type="InterPro" id="IPR023602">
    <property type="entry name" value="Riboflavin_kinase_CTP-dep"/>
</dbReference>
<keyword evidence="6" id="KW-0285">Flavoprotein</keyword>
<evidence type="ECO:0000313" key="18">
    <source>
        <dbReference type="EMBL" id="HFQ79485.1"/>
    </source>
</evidence>
<comment type="similarity">
    <text evidence="3">Belongs to the archaeal riboflavin kinase family.</text>
</comment>
<evidence type="ECO:0000256" key="15">
    <source>
        <dbReference type="ARBA" id="ARBA00033116"/>
    </source>
</evidence>
<evidence type="ECO:0000256" key="5">
    <source>
        <dbReference type="ARBA" id="ARBA00017394"/>
    </source>
</evidence>
<dbReference type="GO" id="GO:0046872">
    <property type="term" value="F:metal ion binding"/>
    <property type="evidence" value="ECO:0007669"/>
    <property type="project" value="UniProtKB-KW"/>
</dbReference>
<dbReference type="UniPathway" id="UPA00276">
    <property type="reaction ID" value="UER00929"/>
</dbReference>